<dbReference type="InterPro" id="IPR036291">
    <property type="entry name" value="NAD(P)-bd_dom_sf"/>
</dbReference>
<dbReference type="KEGG" id="htq:FRZ44_45670"/>
<dbReference type="SUPFAM" id="SSF48179">
    <property type="entry name" value="6-phosphogluconate dehydrogenase C-terminal domain-like"/>
    <property type="match status" value="1"/>
</dbReference>
<sequence length="310" mass="32326">MRWLILGAGGVGGYFGGRLQEAGGDVTFLVRPARARLLREQGLVIESPDGATRLQPKLLLQGEPAAQPFDTLLLTCKAYDLDGAMAAVAPYLGSATAILPLLNGLLHLDRLELAFGAERVLGGVCHISATLGPNGEIRHLDLPPRLTFGERAGGGSDRVRAIAADLAPAKFKSVLSENVLQEMWEKFTMLATLAGLTCLMRGSVGEIARAGGAGIARAMLKEASAVAAASGHAARDKVLEATAQRLTDPASAVQASMLRDLERGGATEGAHILGDMVARGRALGIATPLIEAAACHVAVYEARRAARKEA</sequence>
<evidence type="ECO:0000256" key="3">
    <source>
        <dbReference type="ARBA" id="ARBA00007870"/>
    </source>
</evidence>
<dbReference type="Gene3D" id="1.10.1040.10">
    <property type="entry name" value="N-(1-d-carboxylethyl)-l-norvaline Dehydrogenase, domain 2"/>
    <property type="match status" value="1"/>
</dbReference>
<accession>A0A5J6MPB6</accession>
<evidence type="ECO:0000256" key="11">
    <source>
        <dbReference type="RuleBase" id="RU362068"/>
    </source>
</evidence>
<dbReference type="EC" id="1.1.1.169" evidence="4 11"/>
<dbReference type="InterPro" id="IPR013332">
    <property type="entry name" value="KPR_N"/>
</dbReference>
<evidence type="ECO:0000256" key="9">
    <source>
        <dbReference type="ARBA" id="ARBA00032024"/>
    </source>
</evidence>
<organism evidence="14 15">
    <name type="scientific">Hypericibacter terrae</name>
    <dbReference type="NCBI Taxonomy" id="2602015"/>
    <lineage>
        <taxon>Bacteria</taxon>
        <taxon>Pseudomonadati</taxon>
        <taxon>Pseudomonadota</taxon>
        <taxon>Alphaproteobacteria</taxon>
        <taxon>Rhodospirillales</taxon>
        <taxon>Dongiaceae</taxon>
        <taxon>Hypericibacter</taxon>
    </lineage>
</organism>
<keyword evidence="15" id="KW-1185">Reference proteome</keyword>
<dbReference type="InterPro" id="IPR008927">
    <property type="entry name" value="6-PGluconate_DH-like_C_sf"/>
</dbReference>
<gene>
    <name evidence="14" type="ORF">FRZ44_45670</name>
</gene>
<reference evidence="14 15" key="1">
    <citation type="submission" date="2019-08" db="EMBL/GenBank/DDBJ databases">
        <title>Hyperibacter terrae gen. nov., sp. nov. and Hyperibacter viscosus sp. nov., two new members in the family Rhodospirillaceae isolated from the rhizosphere of Hypericum perforatum.</title>
        <authorList>
            <person name="Noviana Z."/>
        </authorList>
    </citation>
    <scope>NUCLEOTIDE SEQUENCE [LARGE SCALE GENOMIC DNA]</scope>
    <source>
        <strain evidence="14 15">R5913</strain>
    </source>
</reference>
<evidence type="ECO:0000259" key="12">
    <source>
        <dbReference type="Pfam" id="PF02558"/>
    </source>
</evidence>
<dbReference type="InterPro" id="IPR013328">
    <property type="entry name" value="6PGD_dom2"/>
</dbReference>
<evidence type="ECO:0000313" key="14">
    <source>
        <dbReference type="EMBL" id="QEX19254.1"/>
    </source>
</evidence>
<evidence type="ECO:0000256" key="4">
    <source>
        <dbReference type="ARBA" id="ARBA00013014"/>
    </source>
</evidence>
<dbReference type="PANTHER" id="PTHR21708:SF26">
    <property type="entry name" value="2-DEHYDROPANTOATE 2-REDUCTASE"/>
    <property type="match status" value="1"/>
</dbReference>
<dbReference type="Gene3D" id="3.40.50.720">
    <property type="entry name" value="NAD(P)-binding Rossmann-like Domain"/>
    <property type="match status" value="1"/>
</dbReference>
<dbReference type="SUPFAM" id="SSF51735">
    <property type="entry name" value="NAD(P)-binding Rossmann-fold domains"/>
    <property type="match status" value="1"/>
</dbReference>
<feature type="domain" description="Ketopantoate reductase N-terminal" evidence="12">
    <location>
        <begin position="3"/>
        <end position="152"/>
    </location>
</feature>
<evidence type="ECO:0000256" key="5">
    <source>
        <dbReference type="ARBA" id="ARBA00019465"/>
    </source>
</evidence>
<comment type="function">
    <text evidence="1 11">Catalyzes the NADPH-dependent reduction of ketopantoate into pantoic acid.</text>
</comment>
<evidence type="ECO:0000256" key="2">
    <source>
        <dbReference type="ARBA" id="ARBA00004994"/>
    </source>
</evidence>
<keyword evidence="8 11" id="KW-0560">Oxidoreductase</keyword>
<dbReference type="RefSeq" id="WP_151179339.1">
    <property type="nucleotide sequence ID" value="NZ_CP042906.1"/>
</dbReference>
<evidence type="ECO:0000259" key="13">
    <source>
        <dbReference type="Pfam" id="PF08546"/>
    </source>
</evidence>
<dbReference type="GO" id="GO:0008677">
    <property type="term" value="F:2-dehydropantoate 2-reductase activity"/>
    <property type="evidence" value="ECO:0007669"/>
    <property type="project" value="UniProtKB-EC"/>
</dbReference>
<evidence type="ECO:0000256" key="7">
    <source>
        <dbReference type="ARBA" id="ARBA00022857"/>
    </source>
</evidence>
<dbReference type="InterPro" id="IPR003710">
    <property type="entry name" value="ApbA"/>
</dbReference>
<name>A0A5J6MPB6_9PROT</name>
<evidence type="ECO:0000256" key="6">
    <source>
        <dbReference type="ARBA" id="ARBA00022655"/>
    </source>
</evidence>
<dbReference type="InterPro" id="IPR013752">
    <property type="entry name" value="KPA_reductase"/>
</dbReference>
<comment type="pathway">
    <text evidence="2 11">Cofactor biosynthesis; (R)-pantothenate biosynthesis; (R)-pantoate from 3-methyl-2-oxobutanoate: step 2/2.</text>
</comment>
<dbReference type="GO" id="GO:0005737">
    <property type="term" value="C:cytoplasm"/>
    <property type="evidence" value="ECO:0007669"/>
    <property type="project" value="TreeGrafter"/>
</dbReference>
<evidence type="ECO:0000256" key="1">
    <source>
        <dbReference type="ARBA" id="ARBA00002919"/>
    </source>
</evidence>
<comment type="catalytic activity">
    <reaction evidence="10 11">
        <text>(R)-pantoate + NADP(+) = 2-dehydropantoate + NADPH + H(+)</text>
        <dbReference type="Rhea" id="RHEA:16233"/>
        <dbReference type="ChEBI" id="CHEBI:11561"/>
        <dbReference type="ChEBI" id="CHEBI:15378"/>
        <dbReference type="ChEBI" id="CHEBI:15980"/>
        <dbReference type="ChEBI" id="CHEBI:57783"/>
        <dbReference type="ChEBI" id="CHEBI:58349"/>
        <dbReference type="EC" id="1.1.1.169"/>
    </reaction>
</comment>
<dbReference type="Pfam" id="PF02558">
    <property type="entry name" value="ApbA"/>
    <property type="match status" value="1"/>
</dbReference>
<evidence type="ECO:0000256" key="10">
    <source>
        <dbReference type="ARBA" id="ARBA00048793"/>
    </source>
</evidence>
<dbReference type="Pfam" id="PF08546">
    <property type="entry name" value="ApbA_C"/>
    <property type="match status" value="1"/>
</dbReference>
<dbReference type="Proteomes" id="UP000326202">
    <property type="component" value="Chromosome"/>
</dbReference>
<dbReference type="PANTHER" id="PTHR21708">
    <property type="entry name" value="PROBABLE 2-DEHYDROPANTOATE 2-REDUCTASE"/>
    <property type="match status" value="1"/>
</dbReference>
<dbReference type="FunFam" id="1.10.1040.10:FF:000017">
    <property type="entry name" value="2-dehydropantoate 2-reductase"/>
    <property type="match status" value="1"/>
</dbReference>
<evidence type="ECO:0000313" key="15">
    <source>
        <dbReference type="Proteomes" id="UP000326202"/>
    </source>
</evidence>
<dbReference type="EMBL" id="CP042906">
    <property type="protein sequence ID" value="QEX19254.1"/>
    <property type="molecule type" value="Genomic_DNA"/>
</dbReference>
<dbReference type="InterPro" id="IPR051402">
    <property type="entry name" value="KPR-Related"/>
</dbReference>
<dbReference type="AlphaFoldDB" id="A0A5J6MPB6"/>
<dbReference type="UniPathway" id="UPA00028">
    <property type="reaction ID" value="UER00004"/>
</dbReference>
<dbReference type="OrthoDB" id="247668at2"/>
<feature type="domain" description="Ketopantoate reductase C-terminal" evidence="13">
    <location>
        <begin position="178"/>
        <end position="294"/>
    </location>
</feature>
<dbReference type="NCBIfam" id="TIGR00745">
    <property type="entry name" value="apbA_panE"/>
    <property type="match status" value="1"/>
</dbReference>
<proteinExistence type="inferred from homology"/>
<dbReference type="FunFam" id="3.40.50.720:FF:000307">
    <property type="entry name" value="2-dehydropantoate 2-reductase"/>
    <property type="match status" value="1"/>
</dbReference>
<evidence type="ECO:0000256" key="8">
    <source>
        <dbReference type="ARBA" id="ARBA00023002"/>
    </source>
</evidence>
<dbReference type="NCBIfam" id="NF005094">
    <property type="entry name" value="PRK06522.2-5"/>
    <property type="match status" value="1"/>
</dbReference>
<comment type="similarity">
    <text evidence="3 11">Belongs to the ketopantoate reductase family.</text>
</comment>
<protein>
    <recommendedName>
        <fullName evidence="5 11">2-dehydropantoate 2-reductase</fullName>
        <ecNumber evidence="4 11">1.1.1.169</ecNumber>
    </recommendedName>
    <alternativeName>
        <fullName evidence="9 11">Ketopantoate reductase</fullName>
    </alternativeName>
</protein>
<keyword evidence="6 11" id="KW-0566">Pantothenate biosynthesis</keyword>
<keyword evidence="7 11" id="KW-0521">NADP</keyword>
<dbReference type="GO" id="GO:0015940">
    <property type="term" value="P:pantothenate biosynthetic process"/>
    <property type="evidence" value="ECO:0007669"/>
    <property type="project" value="UniProtKB-UniPathway"/>
</dbReference>